<keyword evidence="1" id="KW-0472">Membrane</keyword>
<proteinExistence type="predicted"/>
<feature type="transmembrane region" description="Helical" evidence="1">
    <location>
        <begin position="24"/>
        <end position="49"/>
    </location>
</feature>
<dbReference type="AlphaFoldDB" id="A0A1E4U264"/>
<gene>
    <name evidence="2" type="ORF">PACTADRAFT_47924</name>
</gene>
<dbReference type="EMBL" id="KV454011">
    <property type="protein sequence ID" value="ODV98103.1"/>
    <property type="molecule type" value="Genomic_DNA"/>
</dbReference>
<evidence type="ECO:0000313" key="2">
    <source>
        <dbReference type="EMBL" id="ODV98103.1"/>
    </source>
</evidence>
<feature type="transmembrane region" description="Helical" evidence="1">
    <location>
        <begin position="61"/>
        <end position="78"/>
    </location>
</feature>
<reference evidence="3" key="1">
    <citation type="submission" date="2016-05" db="EMBL/GenBank/DDBJ databases">
        <title>Comparative genomics of biotechnologically important yeasts.</title>
        <authorList>
            <consortium name="DOE Joint Genome Institute"/>
            <person name="Riley R."/>
            <person name="Haridas S."/>
            <person name="Wolfe K.H."/>
            <person name="Lopes M.R."/>
            <person name="Hittinger C.T."/>
            <person name="Goker M."/>
            <person name="Salamov A."/>
            <person name="Wisecaver J."/>
            <person name="Long T.M."/>
            <person name="Aerts A.L."/>
            <person name="Barry K."/>
            <person name="Choi C."/>
            <person name="Clum A."/>
            <person name="Coughlan A.Y."/>
            <person name="Deshpande S."/>
            <person name="Douglass A.P."/>
            <person name="Hanson S.J."/>
            <person name="Klenk H.-P."/>
            <person name="Labutti K."/>
            <person name="Lapidus A."/>
            <person name="Lindquist E."/>
            <person name="Lipzen A."/>
            <person name="Meier-Kolthoff J.P."/>
            <person name="Ohm R.A."/>
            <person name="Otillar R.P."/>
            <person name="Pangilinan J."/>
            <person name="Peng Y."/>
            <person name="Rokas A."/>
            <person name="Rosa C.A."/>
            <person name="Scheuner C."/>
            <person name="Sibirny A.A."/>
            <person name="Slot J.C."/>
            <person name="Stielow J.B."/>
            <person name="Sun H."/>
            <person name="Kurtzman C.P."/>
            <person name="Blackwell M."/>
            <person name="Grigoriev I.V."/>
            <person name="Jeffries T.W."/>
        </authorList>
    </citation>
    <scope>NUCLEOTIDE SEQUENCE [LARGE SCALE GENOMIC DNA]</scope>
    <source>
        <strain evidence="3">NRRL Y-2460</strain>
    </source>
</reference>
<name>A0A1E4U264_PACTA</name>
<keyword evidence="1" id="KW-0812">Transmembrane</keyword>
<dbReference type="Proteomes" id="UP000094236">
    <property type="component" value="Unassembled WGS sequence"/>
</dbReference>
<evidence type="ECO:0000256" key="1">
    <source>
        <dbReference type="SAM" id="Phobius"/>
    </source>
</evidence>
<accession>A0A1E4U264</accession>
<keyword evidence="1" id="KW-1133">Transmembrane helix</keyword>
<evidence type="ECO:0000313" key="3">
    <source>
        <dbReference type="Proteomes" id="UP000094236"/>
    </source>
</evidence>
<protein>
    <submittedName>
        <fullName evidence="2">Uncharacterized protein</fullName>
    </submittedName>
</protein>
<organism evidence="2 3">
    <name type="scientific">Pachysolen tannophilus NRRL Y-2460</name>
    <dbReference type="NCBI Taxonomy" id="669874"/>
    <lineage>
        <taxon>Eukaryota</taxon>
        <taxon>Fungi</taxon>
        <taxon>Dikarya</taxon>
        <taxon>Ascomycota</taxon>
        <taxon>Saccharomycotina</taxon>
        <taxon>Pichiomycetes</taxon>
        <taxon>Pachysolenaceae</taxon>
        <taxon>Pachysolen</taxon>
    </lineage>
</organism>
<keyword evidence="3" id="KW-1185">Reference proteome</keyword>
<sequence>MRGKGGLGLGFDDRKELKGKERGVGVLFGYDMGVVCIIVYSLGMIIVLIKLCFQYSDTSPVIPNTVYNSIYYIINSYYRRKNSLRKQMKKLPPILGVNCIRSNT</sequence>